<evidence type="ECO:0000259" key="4">
    <source>
        <dbReference type="Pfam" id="PF00182"/>
    </source>
</evidence>
<dbReference type="PANTHER" id="PTHR22595">
    <property type="entry name" value="CHITINASE-RELATED"/>
    <property type="match status" value="1"/>
</dbReference>
<dbReference type="Proteomes" id="UP000790347">
    <property type="component" value="Unassembled WGS sequence"/>
</dbReference>
<dbReference type="EMBL" id="SDOV01000001">
    <property type="protein sequence ID" value="KAH7645767.1"/>
    <property type="molecule type" value="Genomic_DNA"/>
</dbReference>
<evidence type="ECO:0000313" key="7">
    <source>
        <dbReference type="Proteomes" id="UP000790347"/>
    </source>
</evidence>
<dbReference type="CDD" id="cd00325">
    <property type="entry name" value="chitinase_GH19"/>
    <property type="match status" value="1"/>
</dbReference>
<evidence type="ECO:0000313" key="6">
    <source>
        <dbReference type="EMBL" id="KAH9515960.1"/>
    </source>
</evidence>
<evidence type="ECO:0000313" key="5">
    <source>
        <dbReference type="EMBL" id="KAH7645767.1"/>
    </source>
</evidence>
<reference evidence="5" key="3">
    <citation type="journal article" date="2021" name="World Allergy Organ. J.">
        <title>Chromosome-level assembly of Dermatophagoides farinae genome and transcriptome reveals two novel allergens Der f 37 and Der f 39.</title>
        <authorList>
            <person name="Chen J."/>
            <person name="Cai Z."/>
            <person name="Fan D."/>
            <person name="Hu J."/>
            <person name="Hou Y."/>
            <person name="He Y."/>
            <person name="Zhang Z."/>
            <person name="Zhao Z."/>
            <person name="Gao P."/>
            <person name="Hu W."/>
            <person name="Sun J."/>
            <person name="Li J."/>
            <person name="Ji K."/>
        </authorList>
    </citation>
    <scope>NUCLEOTIDE SEQUENCE</scope>
    <source>
        <strain evidence="5">JKM2019</strain>
    </source>
</reference>
<keyword evidence="1" id="KW-0611">Plant defense</keyword>
<feature type="signal peptide" evidence="3">
    <location>
        <begin position="1"/>
        <end position="22"/>
    </location>
</feature>
<evidence type="ECO:0000256" key="1">
    <source>
        <dbReference type="ARBA" id="ARBA00022821"/>
    </source>
</evidence>
<reference evidence="6" key="1">
    <citation type="submission" date="2013-05" db="EMBL/GenBank/DDBJ databases">
        <authorList>
            <person name="Yim A.K.Y."/>
            <person name="Chan T.F."/>
            <person name="Ji K.M."/>
            <person name="Liu X.Y."/>
            <person name="Zhou J.W."/>
            <person name="Li R.Q."/>
            <person name="Yang K.Y."/>
            <person name="Li J."/>
            <person name="Li M."/>
            <person name="Law P.T.W."/>
            <person name="Wu Y.L."/>
            <person name="Cai Z.L."/>
            <person name="Qin H."/>
            <person name="Bao Y."/>
            <person name="Leung R.K.K."/>
            <person name="Ng P.K.S."/>
            <person name="Zou J."/>
            <person name="Zhong X.J."/>
            <person name="Ran P.X."/>
            <person name="Zhong N.S."/>
            <person name="Liu Z.G."/>
            <person name="Tsui S.K.W."/>
        </authorList>
    </citation>
    <scope>NUCLEOTIDE SEQUENCE</scope>
    <source>
        <strain evidence="6">Derf</strain>
        <tissue evidence="6">Whole organism</tissue>
    </source>
</reference>
<reference evidence="5" key="2">
    <citation type="submission" date="2020-06" db="EMBL/GenBank/DDBJ databases">
        <authorList>
            <person name="Ji K."/>
            <person name="Li J."/>
        </authorList>
    </citation>
    <scope>NUCLEOTIDE SEQUENCE</scope>
    <source>
        <strain evidence="5">JKM2019</strain>
        <tissue evidence="5">Whole body</tissue>
    </source>
</reference>
<protein>
    <recommendedName>
        <fullName evidence="4">Glycoside hydrolase family 19 catalytic domain-containing protein</fullName>
    </recommendedName>
</protein>
<evidence type="ECO:0000256" key="3">
    <source>
        <dbReference type="SAM" id="SignalP"/>
    </source>
</evidence>
<dbReference type="SUPFAM" id="SSF53955">
    <property type="entry name" value="Lysozyme-like"/>
    <property type="match status" value="1"/>
</dbReference>
<feature type="domain" description="Glycoside hydrolase family 19 catalytic" evidence="4">
    <location>
        <begin position="77"/>
        <end position="167"/>
    </location>
</feature>
<dbReference type="GO" id="GO:0006032">
    <property type="term" value="P:chitin catabolic process"/>
    <property type="evidence" value="ECO:0007669"/>
    <property type="project" value="InterPro"/>
</dbReference>
<dbReference type="PANTHER" id="PTHR22595:SF79">
    <property type="entry name" value="CHITINASE 12"/>
    <property type="match status" value="1"/>
</dbReference>
<comment type="caution">
    <text evidence="6">The sequence shown here is derived from an EMBL/GenBank/DDBJ whole genome shotgun (WGS) entry which is preliminary data.</text>
</comment>
<proteinExistence type="predicted"/>
<dbReference type="OrthoDB" id="10051786at2759"/>
<dbReference type="Proteomes" id="UP000828236">
    <property type="component" value="Unassembled WGS sequence"/>
</dbReference>
<keyword evidence="3" id="KW-0732">Signal</keyword>
<feature type="chain" id="PRO_5038276931" description="Glycoside hydrolase family 19 catalytic domain-containing protein" evidence="3">
    <location>
        <begin position="23"/>
        <end position="298"/>
    </location>
</feature>
<dbReference type="Pfam" id="PF00182">
    <property type="entry name" value="Glyco_hydro_19"/>
    <property type="match status" value="1"/>
</dbReference>
<dbReference type="InterPro" id="IPR023346">
    <property type="entry name" value="Lysozyme-like_dom_sf"/>
</dbReference>
<gene>
    <name evidence="6" type="ORF">DERF_006728</name>
    <name evidence="5" type="ORF">HUG17_1305</name>
</gene>
<dbReference type="InterPro" id="IPR000726">
    <property type="entry name" value="Glyco_hydro_19_cat"/>
</dbReference>
<reference evidence="6" key="4">
    <citation type="journal article" date="2022" name="Res Sq">
        <title>Comparative Genomics Reveals Insights into the Divergent Evolution of Astigmatic Mites and Household Pest Adaptations.</title>
        <authorList>
            <person name="Xiong Q."/>
            <person name="Wan A.T.-Y."/>
            <person name="Liu X.-Y."/>
            <person name="Fung C.S.-H."/>
            <person name="Xiao X."/>
            <person name="Malainual N."/>
            <person name="Hou J."/>
            <person name="Wang L."/>
            <person name="Wang M."/>
            <person name="Yang K."/>
            <person name="Cui Y."/>
            <person name="Leung E."/>
            <person name="Nong W."/>
            <person name="Shin S.-K."/>
            <person name="Au S."/>
            <person name="Jeong K.Y."/>
            <person name="Chew F.T."/>
            <person name="Hui J."/>
            <person name="Leung T.F."/>
            <person name="Tungtrongchitr A."/>
            <person name="Zhong N."/>
            <person name="Liu Z."/>
            <person name="Tsui S."/>
        </authorList>
    </citation>
    <scope>NUCLEOTIDE SEQUENCE</scope>
    <source>
        <strain evidence="6">Derf</strain>
        <tissue evidence="6">Whole organism</tissue>
    </source>
</reference>
<dbReference type="EMBL" id="ASGP02000003">
    <property type="protein sequence ID" value="KAH9515960.1"/>
    <property type="molecule type" value="Genomic_DNA"/>
</dbReference>
<dbReference type="GO" id="GO:0004568">
    <property type="term" value="F:chitinase activity"/>
    <property type="evidence" value="ECO:0007669"/>
    <property type="project" value="InterPro"/>
</dbReference>
<dbReference type="Gene3D" id="1.10.530.10">
    <property type="match status" value="1"/>
</dbReference>
<dbReference type="GO" id="GO:0006952">
    <property type="term" value="P:defense response"/>
    <property type="evidence" value="ECO:0007669"/>
    <property type="project" value="UniProtKB-KW"/>
</dbReference>
<keyword evidence="2" id="KW-1015">Disulfide bond</keyword>
<name>A0A922I200_DERFA</name>
<organism evidence="6 7">
    <name type="scientific">Dermatophagoides farinae</name>
    <name type="common">American house dust mite</name>
    <dbReference type="NCBI Taxonomy" id="6954"/>
    <lineage>
        <taxon>Eukaryota</taxon>
        <taxon>Metazoa</taxon>
        <taxon>Ecdysozoa</taxon>
        <taxon>Arthropoda</taxon>
        <taxon>Chelicerata</taxon>
        <taxon>Arachnida</taxon>
        <taxon>Acari</taxon>
        <taxon>Acariformes</taxon>
        <taxon>Sarcoptiformes</taxon>
        <taxon>Astigmata</taxon>
        <taxon>Psoroptidia</taxon>
        <taxon>Analgoidea</taxon>
        <taxon>Pyroglyphidae</taxon>
        <taxon>Dermatophagoidinae</taxon>
        <taxon>Dermatophagoides</taxon>
    </lineage>
</organism>
<evidence type="ECO:0000256" key="2">
    <source>
        <dbReference type="ARBA" id="ARBA00023157"/>
    </source>
</evidence>
<accession>A0A922I200</accession>
<sequence>MLLKFLHSIFIIIFLCNNYIEAKELITWKEFKDSLTANQYPEPTVEKYETVLRLAKDFDITSKLELAMFLAQVYWESVGLQHTKEIACVKTQCPNNYRTGREKDGLYYYGRGYIQLTWLENYANCSSDLYGDMRLVDNPNLVSDTEEGAWGSAFWYWDKYVHDIPEIKDGQFGHTTMAINGPLECKGPYKMKAFKRFVIYSKIYEIFKLSKPLPKQNGCYPMNYNENVDEDTPFFAICKPTGFYQRQAGMYHWCNDNCNAEDPNCPNDMCKCPNDLHLYHMMMKEKKSAKTSTTTMKP</sequence>
<keyword evidence="7" id="KW-1185">Reference proteome</keyword>
<dbReference type="AlphaFoldDB" id="A0A922I200"/>
<dbReference type="GO" id="GO:0016998">
    <property type="term" value="P:cell wall macromolecule catabolic process"/>
    <property type="evidence" value="ECO:0007669"/>
    <property type="project" value="InterPro"/>
</dbReference>